<keyword evidence="3" id="KW-1185">Reference proteome</keyword>
<gene>
    <name evidence="2" type="ORF">N0F65_006350</name>
</gene>
<feature type="compositionally biased region" description="Basic and acidic residues" evidence="1">
    <location>
        <begin position="356"/>
        <end position="366"/>
    </location>
</feature>
<dbReference type="Proteomes" id="UP001146120">
    <property type="component" value="Unassembled WGS sequence"/>
</dbReference>
<feature type="region of interest" description="Disordered" evidence="1">
    <location>
        <begin position="47"/>
        <end position="90"/>
    </location>
</feature>
<feature type="region of interest" description="Disordered" evidence="1">
    <location>
        <begin position="283"/>
        <end position="328"/>
    </location>
</feature>
<dbReference type="PANTHER" id="PTHR35213">
    <property type="entry name" value="RING-TYPE DOMAIN-CONTAINING PROTEIN-RELATED"/>
    <property type="match status" value="1"/>
</dbReference>
<dbReference type="EMBL" id="DAKRPA010000340">
    <property type="protein sequence ID" value="DAZ93151.1"/>
    <property type="molecule type" value="Genomic_DNA"/>
</dbReference>
<name>A0AAV2YGA4_9STRA</name>
<feature type="compositionally biased region" description="Polar residues" evidence="1">
    <location>
        <begin position="314"/>
        <end position="323"/>
    </location>
</feature>
<accession>A0AAV2YGA4</accession>
<feature type="region of interest" description="Disordered" evidence="1">
    <location>
        <begin position="343"/>
        <end position="366"/>
    </location>
</feature>
<evidence type="ECO:0000313" key="2">
    <source>
        <dbReference type="EMBL" id="DAZ93151.1"/>
    </source>
</evidence>
<feature type="compositionally biased region" description="Polar residues" evidence="1">
    <location>
        <begin position="10"/>
        <end position="22"/>
    </location>
</feature>
<comment type="caution">
    <text evidence="2">The sequence shown here is derived from an EMBL/GenBank/DDBJ whole genome shotgun (WGS) entry which is preliminary data.</text>
</comment>
<proteinExistence type="predicted"/>
<reference evidence="2" key="2">
    <citation type="journal article" date="2023" name="Microbiol Resour">
        <title>Decontamination and Annotation of the Draft Genome Sequence of the Oomycete Lagenidium giganteum ARSEF 373.</title>
        <authorList>
            <person name="Morgan W.R."/>
            <person name="Tartar A."/>
        </authorList>
    </citation>
    <scope>NUCLEOTIDE SEQUENCE</scope>
    <source>
        <strain evidence="2">ARSEF 373</strain>
    </source>
</reference>
<organism evidence="2 3">
    <name type="scientific">Lagenidium giganteum</name>
    <dbReference type="NCBI Taxonomy" id="4803"/>
    <lineage>
        <taxon>Eukaryota</taxon>
        <taxon>Sar</taxon>
        <taxon>Stramenopiles</taxon>
        <taxon>Oomycota</taxon>
        <taxon>Peronosporomycetes</taxon>
        <taxon>Pythiales</taxon>
        <taxon>Pythiaceae</taxon>
    </lineage>
</organism>
<evidence type="ECO:0000313" key="3">
    <source>
        <dbReference type="Proteomes" id="UP001146120"/>
    </source>
</evidence>
<sequence length="366" mass="40797">MPVTVLLPRPQQQSASGTSLQAGMNDGYVTPPLREFPKEYAKYEVHRAENDNLLSPSTSKRKSKHDPACGSGSDSELMPPMKRKASSDYLRKGQWTSTEERLARLLIEAFEEGYLPIYTGIRLRGYLAIQLQCDPMRVSKKLCAGVIDGKRIPKNYGQKKFKLRKKHMWDREEAGRILATLEQLTKEMWNETGTSPPAYLSLSSTRNCHEDDDTATRLHMANLLAVDLPQQDATPPSAGSHDSTASSPVKKLSPHNKSNDHRQQKNVMFPIIYLNLSKKMKNNNGSPVVKGQRGSYVQSPATGSDDEGMHDNGALSSSSSPSQRYIVDVESYQAAQELIELHYRQCQSPEELGPPSDREQVGDDGH</sequence>
<dbReference type="PANTHER" id="PTHR35213:SF3">
    <property type="entry name" value="MYB-LIKE DOMAIN-CONTAINING PROTEIN"/>
    <property type="match status" value="1"/>
</dbReference>
<feature type="region of interest" description="Disordered" evidence="1">
    <location>
        <begin position="230"/>
        <end position="266"/>
    </location>
</feature>
<dbReference type="AlphaFoldDB" id="A0AAV2YGA4"/>
<evidence type="ECO:0000256" key="1">
    <source>
        <dbReference type="SAM" id="MobiDB-lite"/>
    </source>
</evidence>
<reference evidence="2" key="1">
    <citation type="submission" date="2022-11" db="EMBL/GenBank/DDBJ databases">
        <authorList>
            <person name="Morgan W.R."/>
            <person name="Tartar A."/>
        </authorList>
    </citation>
    <scope>NUCLEOTIDE SEQUENCE</scope>
    <source>
        <strain evidence="2">ARSEF 373</strain>
    </source>
</reference>
<feature type="region of interest" description="Disordered" evidence="1">
    <location>
        <begin position="1"/>
        <end position="33"/>
    </location>
</feature>
<protein>
    <submittedName>
        <fullName evidence="2">Uncharacterized protein</fullName>
    </submittedName>
</protein>